<comment type="caution">
    <text evidence="1">The sequence shown here is derived from an EMBL/GenBank/DDBJ whole genome shotgun (WGS) entry which is preliminary data.</text>
</comment>
<evidence type="ECO:0000313" key="1">
    <source>
        <dbReference type="EMBL" id="GAG15548.1"/>
    </source>
</evidence>
<dbReference type="AlphaFoldDB" id="X0VSY0"/>
<feature type="non-terminal residue" evidence="1">
    <location>
        <position position="43"/>
    </location>
</feature>
<name>X0VSY0_9ZZZZ</name>
<reference evidence="1" key="1">
    <citation type="journal article" date="2014" name="Front. Microbiol.">
        <title>High frequency of phylogenetically diverse reductive dehalogenase-homologous genes in deep subseafloor sedimentary metagenomes.</title>
        <authorList>
            <person name="Kawai M."/>
            <person name="Futagami T."/>
            <person name="Toyoda A."/>
            <person name="Takaki Y."/>
            <person name="Nishi S."/>
            <person name="Hori S."/>
            <person name="Arai W."/>
            <person name="Tsubouchi T."/>
            <person name="Morono Y."/>
            <person name="Uchiyama I."/>
            <person name="Ito T."/>
            <person name="Fujiyama A."/>
            <person name="Inagaki F."/>
            <person name="Takami H."/>
        </authorList>
    </citation>
    <scope>NUCLEOTIDE SEQUENCE</scope>
    <source>
        <strain evidence="1">Expedition CK06-06</strain>
    </source>
</reference>
<accession>X0VSY0</accession>
<dbReference type="EMBL" id="BARS01033822">
    <property type="protein sequence ID" value="GAG15548.1"/>
    <property type="molecule type" value="Genomic_DNA"/>
</dbReference>
<proteinExistence type="predicted"/>
<protein>
    <submittedName>
        <fullName evidence="1">Uncharacterized protein</fullName>
    </submittedName>
</protein>
<gene>
    <name evidence="1" type="ORF">S01H1_52333</name>
</gene>
<organism evidence="1">
    <name type="scientific">marine sediment metagenome</name>
    <dbReference type="NCBI Taxonomy" id="412755"/>
    <lineage>
        <taxon>unclassified sequences</taxon>
        <taxon>metagenomes</taxon>
        <taxon>ecological metagenomes</taxon>
    </lineage>
</organism>
<sequence length="43" mass="4887">MTRDLVVLVPFDGHAIGDTVAVETDSKGTPLDFVWRRRLKQFV</sequence>